<dbReference type="Proteomes" id="UP000621454">
    <property type="component" value="Unassembled WGS sequence"/>
</dbReference>
<comment type="caution">
    <text evidence="7">The sequence shown here is derived from an EMBL/GenBank/DDBJ whole genome shotgun (WGS) entry which is preliminary data.</text>
</comment>
<evidence type="ECO:0000313" key="7">
    <source>
        <dbReference type="EMBL" id="GGB47840.1"/>
    </source>
</evidence>
<dbReference type="Pfam" id="PF16708">
    <property type="entry name" value="LppA"/>
    <property type="match status" value="1"/>
</dbReference>
<sequence length="169" mass="18211">MLDDPYEQPGESDTAKAAATLASLPSLEDTEAQVKNAVDQLSQYISTMVPGARWEQTGDRMGSGCLRPYNGTDGDLVYLPRYVAETQIPDNVWPQVFERAKELAATLGATGVERFHDEPGNHDVRFYSKEGTTIHLAAGGNTVLASITGCRLTQAKMTAPPPPPSTPHP</sequence>
<dbReference type="EMBL" id="BMGC01000063">
    <property type="protein sequence ID" value="GGB47840.1"/>
    <property type="molecule type" value="Genomic_DNA"/>
</dbReference>
<evidence type="ECO:0000256" key="4">
    <source>
        <dbReference type="ARBA" id="ARBA00023136"/>
    </source>
</evidence>
<organism evidence="7 8">
    <name type="scientific">Gordonia jinhuaensis</name>
    <dbReference type="NCBI Taxonomy" id="1517702"/>
    <lineage>
        <taxon>Bacteria</taxon>
        <taxon>Bacillati</taxon>
        <taxon>Actinomycetota</taxon>
        <taxon>Actinomycetes</taxon>
        <taxon>Mycobacteriales</taxon>
        <taxon>Gordoniaceae</taxon>
        <taxon>Gordonia</taxon>
    </lineage>
</organism>
<proteinExistence type="predicted"/>
<evidence type="ECO:0000313" key="8">
    <source>
        <dbReference type="Proteomes" id="UP000621454"/>
    </source>
</evidence>
<name>A0A916TJP8_9ACTN</name>
<reference evidence="7" key="1">
    <citation type="journal article" date="2014" name="Int. J. Syst. Evol. Microbiol.">
        <title>Complete genome sequence of Corynebacterium casei LMG S-19264T (=DSM 44701T), isolated from a smear-ripened cheese.</title>
        <authorList>
            <consortium name="US DOE Joint Genome Institute (JGI-PGF)"/>
            <person name="Walter F."/>
            <person name="Albersmeier A."/>
            <person name="Kalinowski J."/>
            <person name="Ruckert C."/>
        </authorList>
    </citation>
    <scope>NUCLEOTIDE SEQUENCE</scope>
    <source>
        <strain evidence="7">CGMCC 1.12827</strain>
    </source>
</reference>
<gene>
    <name evidence="7" type="ORF">GCM10011489_38790</name>
</gene>
<evidence type="ECO:0000256" key="5">
    <source>
        <dbReference type="ARBA" id="ARBA00023139"/>
    </source>
</evidence>
<evidence type="ECO:0000256" key="3">
    <source>
        <dbReference type="ARBA" id="ARBA00022729"/>
    </source>
</evidence>
<keyword evidence="3" id="KW-0732">Signal</keyword>
<dbReference type="AlphaFoldDB" id="A0A916TJP8"/>
<keyword evidence="4" id="KW-0472">Membrane</keyword>
<evidence type="ECO:0000256" key="6">
    <source>
        <dbReference type="ARBA" id="ARBA00023288"/>
    </source>
</evidence>
<comment type="subcellular location">
    <subcellularLocation>
        <location evidence="1">Cell membrane</location>
        <topology evidence="1">Lipid-anchor</topology>
    </subcellularLocation>
</comment>
<evidence type="ECO:0000256" key="1">
    <source>
        <dbReference type="ARBA" id="ARBA00004193"/>
    </source>
</evidence>
<accession>A0A916TJP8</accession>
<evidence type="ECO:0000256" key="2">
    <source>
        <dbReference type="ARBA" id="ARBA00022475"/>
    </source>
</evidence>
<dbReference type="GO" id="GO:0005886">
    <property type="term" value="C:plasma membrane"/>
    <property type="evidence" value="ECO:0007669"/>
    <property type="project" value="UniProtKB-SubCell"/>
</dbReference>
<keyword evidence="8" id="KW-1185">Reference proteome</keyword>
<dbReference type="Gene3D" id="3.30.2030.20">
    <property type="match status" value="1"/>
</dbReference>
<reference evidence="7" key="2">
    <citation type="submission" date="2020-09" db="EMBL/GenBank/DDBJ databases">
        <authorList>
            <person name="Sun Q."/>
            <person name="Zhou Y."/>
        </authorList>
    </citation>
    <scope>NUCLEOTIDE SEQUENCE</scope>
    <source>
        <strain evidence="7">CGMCC 1.12827</strain>
    </source>
</reference>
<keyword evidence="2" id="KW-1003">Cell membrane</keyword>
<keyword evidence="6" id="KW-0449">Lipoprotein</keyword>
<keyword evidence="5" id="KW-0564">Palmitate</keyword>
<dbReference type="InterPro" id="IPR032018">
    <property type="entry name" value="LppA/LppB/LprP"/>
</dbReference>
<protein>
    <recommendedName>
        <fullName evidence="9">Lipoprotein</fullName>
    </recommendedName>
</protein>
<evidence type="ECO:0008006" key="9">
    <source>
        <dbReference type="Google" id="ProtNLM"/>
    </source>
</evidence>